<dbReference type="InterPro" id="IPR050725">
    <property type="entry name" value="CysQ/Inositol_MonoPase"/>
</dbReference>
<gene>
    <name evidence="9 10" type="primary">cysQ</name>
    <name evidence="10" type="ORF">L2725_10335</name>
</gene>
<keyword evidence="7 9" id="KW-0460">Magnesium</keyword>
<comment type="caution">
    <text evidence="10">The sequence shown here is derived from an EMBL/GenBank/DDBJ whole genome shotgun (WGS) entry which is preliminary data.</text>
</comment>
<name>A0ABT0N6U7_9GAMM</name>
<dbReference type="PROSITE" id="PS00629">
    <property type="entry name" value="IMP_1"/>
    <property type="match status" value="1"/>
</dbReference>
<dbReference type="CDD" id="cd01638">
    <property type="entry name" value="CysQ"/>
    <property type="match status" value="1"/>
</dbReference>
<dbReference type="InterPro" id="IPR006240">
    <property type="entry name" value="CysQ"/>
</dbReference>
<feature type="binding site" evidence="9">
    <location>
        <position position="86"/>
    </location>
    <ligand>
        <name>Mg(2+)</name>
        <dbReference type="ChEBI" id="CHEBI:18420"/>
        <label>2</label>
    </ligand>
</feature>
<feature type="binding site" evidence="9">
    <location>
        <begin position="88"/>
        <end position="91"/>
    </location>
    <ligand>
        <name>substrate</name>
    </ligand>
</feature>
<dbReference type="PANTHER" id="PTHR43028:SF5">
    <property type="entry name" value="3'(2'),5'-BISPHOSPHATE NUCLEOTIDASE 1"/>
    <property type="match status" value="1"/>
</dbReference>
<dbReference type="InterPro" id="IPR020550">
    <property type="entry name" value="Inositol_monophosphatase_CS"/>
</dbReference>
<evidence type="ECO:0000256" key="4">
    <source>
        <dbReference type="ARBA" id="ARBA00022519"/>
    </source>
</evidence>
<sequence length="269" mass="29731">MNQLLNQAISVAVKAGEAIMAIYDTDFAQYEKQDSSPLTEADLASHRMIIDGLSNFSDLPVLSEESSEAEMDWDIRRQWQKYWLIDPLDGTKEFINKNGEFTVNIALIENGKSILGVVYCPAIGRLYYGAQGIGAYKVENGQQASPIQVAANPIDKQSWKIVGSRRHGIETLNQFASALGDVEPVSMGSSLKLCLVAEGAAHLYPRLAPTCEWDTAAAQAIVEQAGGQVLKPDLSPLEYGRKQELLNPFFIVCNRADERWTRTFTELSN</sequence>
<feature type="binding site" evidence="9">
    <location>
        <position position="88"/>
    </location>
    <ligand>
        <name>Mg(2+)</name>
        <dbReference type="ChEBI" id="CHEBI:18420"/>
        <label>1</label>
    </ligand>
</feature>
<evidence type="ECO:0000256" key="8">
    <source>
        <dbReference type="ARBA" id="ARBA00023136"/>
    </source>
</evidence>
<feature type="binding site" evidence="9">
    <location>
        <position position="64"/>
    </location>
    <ligand>
        <name>Mg(2+)</name>
        <dbReference type="ChEBI" id="CHEBI:18420"/>
        <label>1</label>
    </ligand>
</feature>
<feature type="binding site" evidence="9">
    <location>
        <position position="89"/>
    </location>
    <ligand>
        <name>Mg(2+)</name>
        <dbReference type="ChEBI" id="CHEBI:18420"/>
        <label>2</label>
    </ligand>
</feature>
<dbReference type="GO" id="GO:0008441">
    <property type="term" value="F:3'(2'),5'-bisphosphate nucleotidase activity"/>
    <property type="evidence" value="ECO:0007669"/>
    <property type="project" value="UniProtKB-EC"/>
</dbReference>
<comment type="cofactor">
    <cofactor evidence="9">
        <name>Mg(2+)</name>
        <dbReference type="ChEBI" id="CHEBI:18420"/>
    </cofactor>
</comment>
<dbReference type="RefSeq" id="WP_249248890.1">
    <property type="nucleotide sequence ID" value="NZ_JAKIKT010000003.1"/>
</dbReference>
<comment type="catalytic activity">
    <reaction evidence="1 9">
        <text>adenosine 3',5'-bisphosphate + H2O = AMP + phosphate</text>
        <dbReference type="Rhea" id="RHEA:10040"/>
        <dbReference type="ChEBI" id="CHEBI:15377"/>
        <dbReference type="ChEBI" id="CHEBI:43474"/>
        <dbReference type="ChEBI" id="CHEBI:58343"/>
        <dbReference type="ChEBI" id="CHEBI:456215"/>
        <dbReference type="EC" id="3.1.3.7"/>
    </reaction>
</comment>
<dbReference type="HAMAP" id="MF_02095">
    <property type="entry name" value="CysQ"/>
    <property type="match status" value="1"/>
</dbReference>
<feature type="binding site" evidence="9">
    <location>
        <position position="86"/>
    </location>
    <ligand>
        <name>Mg(2+)</name>
        <dbReference type="ChEBI" id="CHEBI:18420"/>
        <label>1</label>
    </ligand>
</feature>
<keyword evidence="3 9" id="KW-1003">Cell membrane</keyword>
<evidence type="ECO:0000313" key="11">
    <source>
        <dbReference type="Proteomes" id="UP001202831"/>
    </source>
</evidence>
<reference evidence="10 11" key="1">
    <citation type="submission" date="2022-01" db="EMBL/GenBank/DDBJ databases">
        <title>Whole genome-based taxonomy of the Shewanellaceae.</title>
        <authorList>
            <person name="Martin-Rodriguez A.J."/>
        </authorList>
    </citation>
    <scope>NUCLEOTIDE SEQUENCE [LARGE SCALE GENOMIC DNA]</scope>
    <source>
        <strain evidence="10 11">DSM 21332</strain>
    </source>
</reference>
<feature type="binding site" evidence="9">
    <location>
        <position position="214"/>
    </location>
    <ligand>
        <name>Mg(2+)</name>
        <dbReference type="ChEBI" id="CHEBI:18420"/>
        <label>2</label>
    </ligand>
</feature>
<evidence type="ECO:0000256" key="6">
    <source>
        <dbReference type="ARBA" id="ARBA00022801"/>
    </source>
</evidence>
<keyword evidence="4 9" id="KW-0997">Cell inner membrane</keyword>
<evidence type="ECO:0000256" key="2">
    <source>
        <dbReference type="ARBA" id="ARBA00005289"/>
    </source>
</evidence>
<evidence type="ECO:0000256" key="1">
    <source>
        <dbReference type="ARBA" id="ARBA00001625"/>
    </source>
</evidence>
<dbReference type="SUPFAM" id="SSF56655">
    <property type="entry name" value="Carbohydrate phosphatase"/>
    <property type="match status" value="1"/>
</dbReference>
<keyword evidence="6 9" id="KW-0378">Hydrolase</keyword>
<accession>A0ABT0N6U7</accession>
<dbReference type="NCBIfam" id="TIGR01331">
    <property type="entry name" value="bisphos_cysQ"/>
    <property type="match status" value="1"/>
</dbReference>
<organism evidence="10 11">
    <name type="scientific">Shewanella corallii</name>
    <dbReference type="NCBI Taxonomy" id="560080"/>
    <lineage>
        <taxon>Bacteria</taxon>
        <taxon>Pseudomonadati</taxon>
        <taxon>Pseudomonadota</taxon>
        <taxon>Gammaproteobacteria</taxon>
        <taxon>Alteromonadales</taxon>
        <taxon>Shewanellaceae</taxon>
        <taxon>Shewanella</taxon>
    </lineage>
</organism>
<dbReference type="PROSITE" id="PS00630">
    <property type="entry name" value="IMP_2"/>
    <property type="match status" value="1"/>
</dbReference>
<feature type="binding site" evidence="9">
    <location>
        <position position="64"/>
    </location>
    <ligand>
        <name>substrate</name>
    </ligand>
</feature>
<keyword evidence="11" id="KW-1185">Reference proteome</keyword>
<keyword evidence="5 9" id="KW-0479">Metal-binding</keyword>
<feature type="binding site" evidence="9">
    <location>
        <position position="214"/>
    </location>
    <ligand>
        <name>substrate</name>
    </ligand>
</feature>
<dbReference type="Pfam" id="PF00459">
    <property type="entry name" value="Inositol_P"/>
    <property type="match status" value="1"/>
</dbReference>
<evidence type="ECO:0000313" key="10">
    <source>
        <dbReference type="EMBL" id="MCL2914163.1"/>
    </source>
</evidence>
<dbReference type="InterPro" id="IPR020583">
    <property type="entry name" value="Inositol_monoP_metal-BS"/>
</dbReference>
<dbReference type="InterPro" id="IPR000760">
    <property type="entry name" value="Inositol_monophosphatase-like"/>
</dbReference>
<dbReference type="EC" id="3.1.3.7" evidence="9"/>
<dbReference type="Proteomes" id="UP001202831">
    <property type="component" value="Unassembled WGS sequence"/>
</dbReference>
<comment type="function">
    <text evidence="9">Converts adenosine-3',5'-bisphosphate (PAP) to AMP.</text>
</comment>
<keyword evidence="8 9" id="KW-0472">Membrane</keyword>
<protein>
    <recommendedName>
        <fullName evidence="9">3'(2'),5'-bisphosphate nucleotidase CysQ</fullName>
        <ecNumber evidence="9">3.1.3.7</ecNumber>
    </recommendedName>
    <alternativeName>
        <fullName evidence="9">3'(2'),5-bisphosphonucleoside 3'(2')-phosphohydrolase</fullName>
    </alternativeName>
    <alternativeName>
        <fullName evidence="9">3'-phosphoadenosine 5'-phosphate phosphatase</fullName>
        <shortName evidence="9">PAP phosphatase</shortName>
    </alternativeName>
</protein>
<evidence type="ECO:0000256" key="7">
    <source>
        <dbReference type="ARBA" id="ARBA00022842"/>
    </source>
</evidence>
<comment type="similarity">
    <text evidence="2 9">Belongs to the inositol monophosphatase superfamily. CysQ family.</text>
</comment>
<dbReference type="PANTHER" id="PTHR43028">
    <property type="entry name" value="3'(2'),5'-BISPHOSPHATE NUCLEOTIDASE 1"/>
    <property type="match status" value="1"/>
</dbReference>
<comment type="subcellular location">
    <subcellularLocation>
        <location evidence="9">Cell inner membrane</location>
        <topology evidence="9">Peripheral membrane protein</topology>
        <orientation evidence="9">Cytoplasmic side</orientation>
    </subcellularLocation>
</comment>
<evidence type="ECO:0000256" key="3">
    <source>
        <dbReference type="ARBA" id="ARBA00022475"/>
    </source>
</evidence>
<dbReference type="EMBL" id="JAKIKT010000003">
    <property type="protein sequence ID" value="MCL2914163.1"/>
    <property type="molecule type" value="Genomic_DNA"/>
</dbReference>
<dbReference type="Gene3D" id="3.40.190.80">
    <property type="match status" value="1"/>
</dbReference>
<proteinExistence type="inferred from homology"/>
<dbReference type="Gene3D" id="3.30.540.10">
    <property type="entry name" value="Fructose-1,6-Bisphosphatase, subunit A, domain 1"/>
    <property type="match status" value="1"/>
</dbReference>
<evidence type="ECO:0000256" key="9">
    <source>
        <dbReference type="HAMAP-Rule" id="MF_02095"/>
    </source>
</evidence>
<evidence type="ECO:0000256" key="5">
    <source>
        <dbReference type="ARBA" id="ARBA00022723"/>
    </source>
</evidence>